<reference evidence="2 3" key="1">
    <citation type="submission" date="2023-08" db="EMBL/GenBank/DDBJ databases">
        <authorList>
            <person name="Joshi A."/>
            <person name="Thite S."/>
        </authorList>
    </citation>
    <scope>NUCLEOTIDE SEQUENCE [LARGE SCALE GENOMIC DNA]</scope>
    <source>
        <strain evidence="2 3">AC40</strain>
    </source>
</reference>
<evidence type="ECO:0000259" key="1">
    <source>
        <dbReference type="Pfam" id="PF00082"/>
    </source>
</evidence>
<sequence length="729" mass="80767">MKNFIIGYGETLTRRVEIKSGSGPKAHPYSFAEARDKLVSDLARIIKEIDSKPVQQCANGEVVIKFIQHPSYLAKSYYPTQLFKKFGIKDVGSKSVKVKPRKWAVTKHPEEGLASCIFVSGSRTTFEAMLNSIAHDHLPEITETIIRSIEEVSSFSAIEKIKAIDEDSDNLKLEVVLHAESIDEPVHKSFTEYATSLGGHVDWVRSKSVGGLTFLPVLLPKGLETALAEFSHLRVLRSVPKLRINRPDAIRATINEAFTLPEYQPLNHDFKVCIFDGGLSSDNVILPWVNEFIPPDVTSSHPGLLAHGGEVCATYLFGPYDANNKSFQAPYTNVDIVRVLSPEDSDPDLFDVLTRIETVLKKKIYKYVNLSLGPRLPVEDDDVHVWTSVIDSLLQDGHCFATVAVGNDGDLEGGYARIQPPSDMVNCFAVGSASTNNENWDRATYSCKGPGRSPGMVKPDGIIFGGSDDDLFKVYSPQTHSIIGTQGTSYASPYALRVAAGIDAITDFALSTSTVKALMIHHAVREDKEITDVGWGRLPNSPEEVIECKDDEAIIVYQGELKASQHLRIPIPIPEGANCKWIHLKATFCFNANVDPEHPLHYTRSGLVVTFRANEDKVKDGADHADTKTFFSTDNLYETEETLREDAHKWETCISKSHRFKKSTLSAPVFDVKYHAREKGGDSTGTKSPLGYSLILSIRAEGETKTYNMVLQQNQTLQAVKVSNRVRIQ</sequence>
<comment type="caution">
    <text evidence="2">The sequence shown here is derived from an EMBL/GenBank/DDBJ whole genome shotgun (WGS) entry which is preliminary data.</text>
</comment>
<evidence type="ECO:0000313" key="2">
    <source>
        <dbReference type="EMBL" id="MDP4535504.1"/>
    </source>
</evidence>
<proteinExistence type="predicted"/>
<name>A0ABT9GWS3_9GAMM</name>
<protein>
    <submittedName>
        <fullName evidence="2">S8 family peptidase</fullName>
    </submittedName>
</protein>
<accession>A0ABT9GWS3</accession>
<feature type="domain" description="Peptidase S8/S53" evidence="1">
    <location>
        <begin position="290"/>
        <end position="536"/>
    </location>
</feature>
<dbReference type="EMBL" id="JAUZVZ010000005">
    <property type="protein sequence ID" value="MDP4535504.1"/>
    <property type="molecule type" value="Genomic_DNA"/>
</dbReference>
<organism evidence="2 3">
    <name type="scientific">Alkalimonas collagenimarina</name>
    <dbReference type="NCBI Taxonomy" id="400390"/>
    <lineage>
        <taxon>Bacteria</taxon>
        <taxon>Pseudomonadati</taxon>
        <taxon>Pseudomonadota</taxon>
        <taxon>Gammaproteobacteria</taxon>
        <taxon>Alkalimonas</taxon>
    </lineage>
</organism>
<dbReference type="CDD" id="cd04847">
    <property type="entry name" value="Peptidases_S8_Subtilisin_like_2"/>
    <property type="match status" value="1"/>
</dbReference>
<dbReference type="RefSeq" id="WP_305892770.1">
    <property type="nucleotide sequence ID" value="NZ_JAUZVZ010000005.1"/>
</dbReference>
<dbReference type="Pfam" id="PF00082">
    <property type="entry name" value="Peptidase_S8"/>
    <property type="match status" value="1"/>
</dbReference>
<dbReference type="SUPFAM" id="SSF52743">
    <property type="entry name" value="Subtilisin-like"/>
    <property type="match status" value="1"/>
</dbReference>
<gene>
    <name evidence="2" type="ORF">Q3O60_04775</name>
</gene>
<keyword evidence="3" id="KW-1185">Reference proteome</keyword>
<dbReference type="Gene3D" id="3.40.50.200">
    <property type="entry name" value="Peptidase S8/S53 domain"/>
    <property type="match status" value="1"/>
</dbReference>
<dbReference type="InterPro" id="IPR000209">
    <property type="entry name" value="Peptidase_S8/S53_dom"/>
</dbReference>
<dbReference type="Proteomes" id="UP001231616">
    <property type="component" value="Unassembled WGS sequence"/>
</dbReference>
<evidence type="ECO:0000313" key="3">
    <source>
        <dbReference type="Proteomes" id="UP001231616"/>
    </source>
</evidence>
<dbReference type="InterPro" id="IPR034074">
    <property type="entry name" value="Y4bN_pept_dom"/>
</dbReference>
<dbReference type="InterPro" id="IPR036852">
    <property type="entry name" value="Peptidase_S8/S53_dom_sf"/>
</dbReference>